<keyword evidence="9" id="KW-0131">Cell cycle</keyword>
<evidence type="ECO:0000256" key="6">
    <source>
        <dbReference type="ARBA" id="ARBA00023136"/>
    </source>
</evidence>
<evidence type="ECO:0000256" key="7">
    <source>
        <dbReference type="SAM" id="Phobius"/>
    </source>
</evidence>
<dbReference type="Gene3D" id="1.10.287.950">
    <property type="entry name" value="Methyl-accepting chemotaxis protein"/>
    <property type="match status" value="1"/>
</dbReference>
<proteinExistence type="inferred from homology"/>
<keyword evidence="4 7" id="KW-0812">Transmembrane</keyword>
<feature type="transmembrane region" description="Helical" evidence="7">
    <location>
        <begin position="232"/>
        <end position="252"/>
    </location>
</feature>
<keyword evidence="6 7" id="KW-0472">Membrane</keyword>
<reference evidence="9 10" key="1">
    <citation type="journal article" date="2015" name="Genome Announc.">
        <title>Expanding the biotechnology potential of lactobacilli through comparative genomics of 213 strains and associated genera.</title>
        <authorList>
            <person name="Sun Z."/>
            <person name="Harris H.M."/>
            <person name="McCann A."/>
            <person name="Guo C."/>
            <person name="Argimon S."/>
            <person name="Zhang W."/>
            <person name="Yang X."/>
            <person name="Jeffery I.B."/>
            <person name="Cooney J.C."/>
            <person name="Kagawa T.F."/>
            <person name="Liu W."/>
            <person name="Song Y."/>
            <person name="Salvetti E."/>
            <person name="Wrobel A."/>
            <person name="Rasinkangas P."/>
            <person name="Parkhill J."/>
            <person name="Rea M.C."/>
            <person name="O'Sullivan O."/>
            <person name="Ritari J."/>
            <person name="Douillard F.P."/>
            <person name="Paul Ross R."/>
            <person name="Yang R."/>
            <person name="Briner A.E."/>
            <person name="Felis G.E."/>
            <person name="de Vos W.M."/>
            <person name="Barrangou R."/>
            <person name="Klaenhammer T.R."/>
            <person name="Caufield P.W."/>
            <person name="Cui Y."/>
            <person name="Zhang H."/>
            <person name="O'Toole P.W."/>
        </authorList>
    </citation>
    <scope>NUCLEOTIDE SEQUENCE [LARGE SCALE GENOMIC DNA]</scope>
    <source>
        <strain evidence="9 10">DSM 23365</strain>
    </source>
</reference>
<comment type="similarity">
    <text evidence="2">Belongs to the resistance-nodulation-cell division (RND) (TC 2.A.6) family. MmpL subfamily.</text>
</comment>
<feature type="transmembrane region" description="Helical" evidence="7">
    <location>
        <begin position="357"/>
        <end position="378"/>
    </location>
</feature>
<name>A0A0R2EU43_9LACO</name>
<dbReference type="Gene3D" id="1.20.1640.10">
    <property type="entry name" value="Multidrug efflux transporter AcrB transmembrane domain"/>
    <property type="match status" value="1"/>
</dbReference>
<dbReference type="Pfam" id="PF03176">
    <property type="entry name" value="MMPL"/>
    <property type="match status" value="1"/>
</dbReference>
<feature type="transmembrane region" description="Helical" evidence="7">
    <location>
        <begin position="280"/>
        <end position="302"/>
    </location>
</feature>
<evidence type="ECO:0000256" key="3">
    <source>
        <dbReference type="ARBA" id="ARBA00022475"/>
    </source>
</evidence>
<keyword evidence="10" id="KW-1185">Reference proteome</keyword>
<evidence type="ECO:0000256" key="2">
    <source>
        <dbReference type="ARBA" id="ARBA00010157"/>
    </source>
</evidence>
<evidence type="ECO:0000313" key="9">
    <source>
        <dbReference type="EMBL" id="KRN19944.1"/>
    </source>
</evidence>
<dbReference type="PANTHER" id="PTHR33406">
    <property type="entry name" value="MEMBRANE PROTEIN MJ1562-RELATED"/>
    <property type="match status" value="1"/>
</dbReference>
<feature type="transmembrane region" description="Helical" evidence="7">
    <location>
        <begin position="179"/>
        <end position="212"/>
    </location>
</feature>
<sequence>MQVFIKKHGLAALVWLALIITALVAMPNVSRLVRDKGQVTLPSSVQSEVAQTIDRKSVNNRGVRSLIVVFNKQHGQLTTKDNQRIAQSIRQIKKDANLDILSMTSASDNAATKKQLSAKDGTTQLAMISLSDSAKVHRQAQQLRQHLHISGLRTYVTGSALLNDDFSTTTQAGLKKTEIIAAVFIFIVLILVFRSLLVPIISLLTVAIAYLVSSSLVMNLAQQVDFPISNFTQIFMVVVLFGIGTDYNILLYNRFKEELANGLSTDEATKVARKHAGRTIGYSGISVFIGFAVLALAKFSFYQSAVGVAVGVIVLLAVLLTLNPFFMALLGQTMFWPSRNLATHGTNRIWRWLSRSAMAHTITTVILMLLAITPLLLFSQQKLNFNSADELPNTIESKAGYNLIQKHYPAGMSGPSTLYIEADKSLNNQRDLGTIDDLTNYLKAEPGVKQVSSVTQPGGSRISQLYLNHQLSQLVTGLTQANKGLTQVESGLTKANTQLTSATNSNQTAQLSQLTTGTTQLQSGAQQLSQGVAAYTAGVSKLTSGSSQLASGTSTLSQSVGQLTAGSQQLTSGLNQLQNQTSQIPVLATGTSQLAGSSAQLTNGLGQLNQAVSPFNSGLATLNSGAQQLSSQSATLVNGAQSVASGSTQVNAGVKQLQTKLTAMQAQTKQLQGGLTSANQAVARPASNGI</sequence>
<dbReference type="InterPro" id="IPR023908">
    <property type="entry name" value="xxxLxxG_rpt"/>
</dbReference>
<dbReference type="STRING" id="1423804.FD14_GL001574"/>
<feature type="transmembrane region" description="Helical" evidence="7">
    <location>
        <begin position="12"/>
        <end position="29"/>
    </location>
</feature>
<dbReference type="InterPro" id="IPR004869">
    <property type="entry name" value="MMPL_dom"/>
</dbReference>
<dbReference type="NCBIfam" id="TIGR03057">
    <property type="entry name" value="xxxLxxG_by_4"/>
    <property type="match status" value="2"/>
</dbReference>
<comment type="subcellular location">
    <subcellularLocation>
        <location evidence="1">Cell membrane</location>
        <topology evidence="1">Multi-pass membrane protein</topology>
    </subcellularLocation>
</comment>
<dbReference type="PANTHER" id="PTHR33406:SF6">
    <property type="entry name" value="MEMBRANE PROTEIN YDGH-RELATED"/>
    <property type="match status" value="1"/>
</dbReference>
<feature type="domain" description="Membrane transport protein MMPL" evidence="8">
    <location>
        <begin position="55"/>
        <end position="355"/>
    </location>
</feature>
<dbReference type="EMBL" id="AYZM01000134">
    <property type="protein sequence ID" value="KRN19944.1"/>
    <property type="molecule type" value="Genomic_DNA"/>
</dbReference>
<dbReference type="GO" id="GO:0005886">
    <property type="term" value="C:plasma membrane"/>
    <property type="evidence" value="ECO:0007669"/>
    <property type="project" value="UniProtKB-SubCell"/>
</dbReference>
<dbReference type="Proteomes" id="UP000051442">
    <property type="component" value="Unassembled WGS sequence"/>
</dbReference>
<evidence type="ECO:0000256" key="4">
    <source>
        <dbReference type="ARBA" id="ARBA00022692"/>
    </source>
</evidence>
<protein>
    <submittedName>
        <fullName evidence="9">RND superfamily resistance-nodulation-cell division proton (H+) antiporter</fullName>
    </submittedName>
</protein>
<dbReference type="AlphaFoldDB" id="A0A0R2EU43"/>
<keyword evidence="3" id="KW-1003">Cell membrane</keyword>
<keyword evidence="5 7" id="KW-1133">Transmembrane helix</keyword>
<feature type="transmembrane region" description="Helical" evidence="7">
    <location>
        <begin position="308"/>
        <end position="330"/>
    </location>
</feature>
<organism evidence="9 10">
    <name type="scientific">Secundilactobacillus similis DSM 23365 = JCM 2765</name>
    <dbReference type="NCBI Taxonomy" id="1423804"/>
    <lineage>
        <taxon>Bacteria</taxon>
        <taxon>Bacillati</taxon>
        <taxon>Bacillota</taxon>
        <taxon>Bacilli</taxon>
        <taxon>Lactobacillales</taxon>
        <taxon>Lactobacillaceae</taxon>
        <taxon>Secundilactobacillus</taxon>
    </lineage>
</organism>
<keyword evidence="9" id="KW-0132">Cell division</keyword>
<comment type="caution">
    <text evidence="9">The sequence shown here is derived from an EMBL/GenBank/DDBJ whole genome shotgun (WGS) entry which is preliminary data.</text>
</comment>
<dbReference type="SUPFAM" id="SSF82866">
    <property type="entry name" value="Multidrug efflux transporter AcrB transmembrane domain"/>
    <property type="match status" value="1"/>
</dbReference>
<dbReference type="RefSeq" id="WP_235809845.1">
    <property type="nucleotide sequence ID" value="NZ_AYZM01000134.1"/>
</dbReference>
<evidence type="ECO:0000259" key="8">
    <source>
        <dbReference type="Pfam" id="PF03176"/>
    </source>
</evidence>
<dbReference type="InterPro" id="IPR050545">
    <property type="entry name" value="Mycobact_MmpL"/>
</dbReference>
<evidence type="ECO:0000256" key="5">
    <source>
        <dbReference type="ARBA" id="ARBA00022989"/>
    </source>
</evidence>
<accession>A0A0R2EU43</accession>
<evidence type="ECO:0000256" key="1">
    <source>
        <dbReference type="ARBA" id="ARBA00004651"/>
    </source>
</evidence>
<dbReference type="GO" id="GO:0051301">
    <property type="term" value="P:cell division"/>
    <property type="evidence" value="ECO:0007669"/>
    <property type="project" value="UniProtKB-KW"/>
</dbReference>
<evidence type="ECO:0000313" key="10">
    <source>
        <dbReference type="Proteomes" id="UP000051442"/>
    </source>
</evidence>
<dbReference type="PATRIC" id="fig|1423804.4.peg.1701"/>
<gene>
    <name evidence="9" type="ORF">FD14_GL001574</name>
</gene>